<gene>
    <name evidence="2" type="ORF">METZ01_LOCUS248829</name>
</gene>
<dbReference type="EMBL" id="UINC01065872">
    <property type="protein sequence ID" value="SVB95975.1"/>
    <property type="molecule type" value="Genomic_DNA"/>
</dbReference>
<accession>A0A382I9B9</accession>
<dbReference type="AlphaFoldDB" id="A0A382I9B9"/>
<evidence type="ECO:0000313" key="2">
    <source>
        <dbReference type="EMBL" id="SVB95975.1"/>
    </source>
</evidence>
<organism evidence="2">
    <name type="scientific">marine metagenome</name>
    <dbReference type="NCBI Taxonomy" id="408172"/>
    <lineage>
        <taxon>unclassified sequences</taxon>
        <taxon>metagenomes</taxon>
        <taxon>ecological metagenomes</taxon>
    </lineage>
</organism>
<evidence type="ECO:0000256" key="1">
    <source>
        <dbReference type="SAM" id="MobiDB-lite"/>
    </source>
</evidence>
<name>A0A382I9B9_9ZZZZ</name>
<feature type="region of interest" description="Disordered" evidence="1">
    <location>
        <begin position="1"/>
        <end position="24"/>
    </location>
</feature>
<sequence length="24" mass="2399">MLKQNCGSNAGHDQGGLAVAPKTT</sequence>
<reference evidence="2" key="1">
    <citation type="submission" date="2018-05" db="EMBL/GenBank/DDBJ databases">
        <authorList>
            <person name="Lanie J.A."/>
            <person name="Ng W.-L."/>
            <person name="Kazmierczak K.M."/>
            <person name="Andrzejewski T.M."/>
            <person name="Davidsen T.M."/>
            <person name="Wayne K.J."/>
            <person name="Tettelin H."/>
            <person name="Glass J.I."/>
            <person name="Rusch D."/>
            <person name="Podicherti R."/>
            <person name="Tsui H.-C.T."/>
            <person name="Winkler M.E."/>
        </authorList>
    </citation>
    <scope>NUCLEOTIDE SEQUENCE</scope>
</reference>
<proteinExistence type="predicted"/>
<protein>
    <submittedName>
        <fullName evidence="2">Uncharacterized protein</fullName>
    </submittedName>
</protein>
<feature type="non-terminal residue" evidence="2">
    <location>
        <position position="24"/>
    </location>
</feature>